<dbReference type="Pfam" id="PF06808">
    <property type="entry name" value="DctM"/>
    <property type="match status" value="1"/>
</dbReference>
<sequence>MIRFPSPLRVQGERARNRIVPALRNLKVAEGSNPIRRFPVYTRSRRRLEPLGLITTAGTLRPIVPPSIALIIYGSVTGTSVGKLFAAALPTIVLMLVALVILTYVPVFSMRLPNTFF</sequence>
<evidence type="ECO:0000313" key="4">
    <source>
        <dbReference type="EMBL" id="SOC13380.1"/>
    </source>
</evidence>
<dbReference type="GO" id="GO:0005886">
    <property type="term" value="C:plasma membrane"/>
    <property type="evidence" value="ECO:0007669"/>
    <property type="project" value="UniProtKB-SubCell"/>
</dbReference>
<name>A0A285SZ19_9HYPH</name>
<gene>
    <name evidence="4" type="ORF">SAMN05421512_107151</name>
</gene>
<dbReference type="EMBL" id="OBML01000007">
    <property type="protein sequence ID" value="SOC13380.1"/>
    <property type="molecule type" value="Genomic_DNA"/>
</dbReference>
<keyword evidence="1" id="KW-0813">Transport</keyword>
<protein>
    <submittedName>
        <fullName evidence="4">Tripartite ATP-independent transporter, DctM component</fullName>
    </submittedName>
</protein>
<feature type="domain" description="TRAP C4-dicarboxylate transport system permease DctM subunit" evidence="3">
    <location>
        <begin position="52"/>
        <end position="105"/>
    </location>
</feature>
<keyword evidence="2" id="KW-1133">Transmembrane helix</keyword>
<proteinExistence type="predicted"/>
<keyword evidence="2" id="KW-0472">Membrane</keyword>
<dbReference type="InterPro" id="IPR010656">
    <property type="entry name" value="DctM"/>
</dbReference>
<accession>A0A285SZ19</accession>
<keyword evidence="1" id="KW-0997">Cell inner membrane</keyword>
<dbReference type="GO" id="GO:0022857">
    <property type="term" value="F:transmembrane transporter activity"/>
    <property type="evidence" value="ECO:0007669"/>
    <property type="project" value="UniProtKB-UniRule"/>
</dbReference>
<dbReference type="OrthoDB" id="9790209at2"/>
<keyword evidence="1" id="KW-1003">Cell membrane</keyword>
<evidence type="ECO:0000259" key="3">
    <source>
        <dbReference type="Pfam" id="PF06808"/>
    </source>
</evidence>
<organism evidence="4 5">
    <name type="scientific">Stappia indica</name>
    <dbReference type="NCBI Taxonomy" id="538381"/>
    <lineage>
        <taxon>Bacteria</taxon>
        <taxon>Pseudomonadati</taxon>
        <taxon>Pseudomonadota</taxon>
        <taxon>Alphaproteobacteria</taxon>
        <taxon>Hyphomicrobiales</taxon>
        <taxon>Stappiaceae</taxon>
        <taxon>Stappia</taxon>
    </lineage>
</organism>
<comment type="function">
    <text evidence="1">Part of the tripartite ATP-independent periplasmic (TRAP) transport system.</text>
</comment>
<feature type="transmembrane region" description="Helical" evidence="2">
    <location>
        <begin position="85"/>
        <end position="107"/>
    </location>
</feature>
<feature type="transmembrane region" description="Helical" evidence="2">
    <location>
        <begin position="51"/>
        <end position="73"/>
    </location>
</feature>
<evidence type="ECO:0000313" key="5">
    <source>
        <dbReference type="Proteomes" id="UP000219331"/>
    </source>
</evidence>
<keyword evidence="5" id="KW-1185">Reference proteome</keyword>
<evidence type="ECO:0000256" key="1">
    <source>
        <dbReference type="RuleBase" id="RU369079"/>
    </source>
</evidence>
<keyword evidence="2" id="KW-0812">Transmembrane</keyword>
<comment type="subcellular location">
    <subcellularLocation>
        <location evidence="1">Cell inner membrane</location>
        <topology evidence="1">Multi-pass membrane protein</topology>
    </subcellularLocation>
</comment>
<dbReference type="AlphaFoldDB" id="A0A285SZ19"/>
<dbReference type="Proteomes" id="UP000219331">
    <property type="component" value="Unassembled WGS sequence"/>
</dbReference>
<reference evidence="4 5" key="1">
    <citation type="submission" date="2017-08" db="EMBL/GenBank/DDBJ databases">
        <authorList>
            <person name="de Groot N.N."/>
        </authorList>
    </citation>
    <scope>NUCLEOTIDE SEQUENCE [LARGE SCALE GENOMIC DNA]</scope>
    <source>
        <strain evidence="4 5">USBA 352</strain>
    </source>
</reference>
<evidence type="ECO:0000256" key="2">
    <source>
        <dbReference type="SAM" id="Phobius"/>
    </source>
</evidence>